<sequence length="495" mass="56373">MPHVTLKTKPKHRVLKKITFTSIILYVMLTIGFAIYGYVKPLPDNISIEGTVYETNHVDFLYDLTYRTEEGKEQQEHVIFDTMHDMISDAEEFIIVDMFLFNDDYPRDDELYPPLSSSLAEALIQKLQESPETTIIVITDPINTFYGSYTPDHIKDMKNAGITVILTDLTELRDSNPTFSGIWRSTFQWFGHSENGGWLPNAFSPDSPDVTLRSYLELINFKANHRKIMITEKKGIVSSANAHDASANHSNIAFTVQGDIINDLIATEKAVAVMSGVDPTIFDEMRAETPDGEIDLEEDHYELQLLTEGKIKEHILLELEKASKGDIVNIGMFYLSDRDIISHLLKASERGVTINIILDANKDAFGHEKNGVPNRPVAYELIEESGGHINIRWYHTVGEQYHAKFVYIEKQDEAVMIGGSANLTKRNIDDINLETNIKVTGSPNSDFMLDVSHYFDRLWVNEDGLYTVDYDTLADESRIKKWMYLFQEWSGLSSF</sequence>
<dbReference type="InterPro" id="IPR001736">
    <property type="entry name" value="PLipase_D/transphosphatidylase"/>
</dbReference>
<dbReference type="AlphaFoldDB" id="A0A9Q4B2C7"/>
<dbReference type="GO" id="GO:0032049">
    <property type="term" value="P:cardiolipin biosynthetic process"/>
    <property type="evidence" value="ECO:0007669"/>
    <property type="project" value="UniProtKB-ARBA"/>
</dbReference>
<keyword evidence="4" id="KW-1185">Reference proteome</keyword>
<evidence type="ECO:0000259" key="2">
    <source>
        <dbReference type="SMART" id="SM00155"/>
    </source>
</evidence>
<dbReference type="PANTHER" id="PTHR21248">
    <property type="entry name" value="CARDIOLIPIN SYNTHASE"/>
    <property type="match status" value="1"/>
</dbReference>
<reference evidence="3" key="1">
    <citation type="submission" date="2020-06" db="EMBL/GenBank/DDBJ databases">
        <title>Insight into the genomes of haloalkaliphilic bacilli from Kenyan soda lakes.</title>
        <authorList>
            <person name="Mwirichia R."/>
            <person name="Villamizar G.C."/>
            <person name="Poehlein A."/>
            <person name="Mugweru J."/>
            <person name="Kipnyargis A."/>
            <person name="Kiplimo D."/>
            <person name="Orwa P."/>
            <person name="Daniel R."/>
        </authorList>
    </citation>
    <scope>NUCLEOTIDE SEQUENCE</scope>
    <source>
        <strain evidence="3">B1096_S55</strain>
    </source>
</reference>
<dbReference type="CDD" id="cd09130">
    <property type="entry name" value="PLDc_unchar2_2"/>
    <property type="match status" value="1"/>
</dbReference>
<feature type="transmembrane region" description="Helical" evidence="1">
    <location>
        <begin position="20"/>
        <end position="39"/>
    </location>
</feature>
<dbReference type="SUPFAM" id="SSF56024">
    <property type="entry name" value="Phospholipase D/nuclease"/>
    <property type="match status" value="2"/>
</dbReference>
<keyword evidence="1" id="KW-0812">Transmembrane</keyword>
<gene>
    <name evidence="3" type="ORF">HXA33_11235</name>
</gene>
<dbReference type="GO" id="GO:0030572">
    <property type="term" value="F:phosphatidyltransferase activity"/>
    <property type="evidence" value="ECO:0007669"/>
    <property type="project" value="UniProtKB-ARBA"/>
</dbReference>
<comment type="caution">
    <text evidence="3">The sequence shown here is derived from an EMBL/GenBank/DDBJ whole genome shotgun (WGS) entry which is preliminary data.</text>
</comment>
<dbReference type="Gene3D" id="3.30.870.10">
    <property type="entry name" value="Endonuclease Chain A"/>
    <property type="match status" value="2"/>
</dbReference>
<keyword evidence="1" id="KW-0472">Membrane</keyword>
<dbReference type="EMBL" id="JABXYM010000001">
    <property type="protein sequence ID" value="MCR6097133.1"/>
    <property type="molecule type" value="Genomic_DNA"/>
</dbReference>
<dbReference type="InterPro" id="IPR025202">
    <property type="entry name" value="PLD-like_dom"/>
</dbReference>
<feature type="domain" description="PLD phosphodiesterase" evidence="2">
    <location>
        <begin position="397"/>
        <end position="427"/>
    </location>
</feature>
<dbReference type="PANTHER" id="PTHR21248:SF22">
    <property type="entry name" value="PHOSPHOLIPASE D"/>
    <property type="match status" value="1"/>
</dbReference>
<name>A0A9Q4B2C7_SALAG</name>
<evidence type="ECO:0000313" key="3">
    <source>
        <dbReference type="EMBL" id="MCR6097133.1"/>
    </source>
</evidence>
<dbReference type="CDD" id="cd09129">
    <property type="entry name" value="PLDc_unchar2_1"/>
    <property type="match status" value="1"/>
</dbReference>
<dbReference type="SMART" id="SM00155">
    <property type="entry name" value="PLDc"/>
    <property type="match status" value="2"/>
</dbReference>
<keyword evidence="1" id="KW-1133">Transmembrane helix</keyword>
<dbReference type="Proteomes" id="UP001057753">
    <property type="component" value="Unassembled WGS sequence"/>
</dbReference>
<organism evidence="3 4">
    <name type="scientific">Salipaludibacillus agaradhaerens</name>
    <name type="common">Bacillus agaradhaerens</name>
    <dbReference type="NCBI Taxonomy" id="76935"/>
    <lineage>
        <taxon>Bacteria</taxon>
        <taxon>Bacillati</taxon>
        <taxon>Bacillota</taxon>
        <taxon>Bacilli</taxon>
        <taxon>Bacillales</taxon>
        <taxon>Bacillaceae</taxon>
    </lineage>
</organism>
<protein>
    <submittedName>
        <fullName evidence="3">Phospholipase</fullName>
    </submittedName>
</protein>
<feature type="domain" description="PLD phosphodiesterase" evidence="2">
    <location>
        <begin position="220"/>
        <end position="246"/>
    </location>
</feature>
<evidence type="ECO:0000313" key="4">
    <source>
        <dbReference type="Proteomes" id="UP001057753"/>
    </source>
</evidence>
<dbReference type="Pfam" id="PF13091">
    <property type="entry name" value="PLDc_2"/>
    <property type="match status" value="1"/>
</dbReference>
<dbReference type="RefSeq" id="WP_257821564.1">
    <property type="nucleotide sequence ID" value="NZ_JABXYM010000001.1"/>
</dbReference>
<proteinExistence type="predicted"/>
<evidence type="ECO:0000256" key="1">
    <source>
        <dbReference type="SAM" id="Phobius"/>
    </source>
</evidence>
<accession>A0A9Q4B2C7</accession>